<dbReference type="Proteomes" id="UP001220225">
    <property type="component" value="Unassembled WGS sequence"/>
</dbReference>
<feature type="domain" description="GHMP kinase N-terminal" evidence="11">
    <location>
        <begin position="106"/>
        <end position="170"/>
    </location>
</feature>
<keyword evidence="14" id="KW-1185">Reference proteome</keyword>
<dbReference type="RefSeq" id="WP_273574600.1">
    <property type="nucleotide sequence ID" value="NZ_JAQRFN010000004.1"/>
</dbReference>
<organism evidence="13 14">
    <name type="scientific">Xenorhabdus anantnagensis</name>
    <dbReference type="NCBI Taxonomy" id="3025875"/>
    <lineage>
        <taxon>Bacteria</taxon>
        <taxon>Pseudomonadati</taxon>
        <taxon>Pseudomonadota</taxon>
        <taxon>Gammaproteobacteria</taxon>
        <taxon>Enterobacterales</taxon>
        <taxon>Morganellaceae</taxon>
        <taxon>Xenorhabdus</taxon>
    </lineage>
</organism>
<name>A0ABT5LSW3_9GAMM</name>
<feature type="active site" evidence="10">
    <location>
        <position position="10"/>
    </location>
</feature>
<evidence type="ECO:0000256" key="5">
    <source>
        <dbReference type="ARBA" id="ARBA00022741"/>
    </source>
</evidence>
<dbReference type="InterPro" id="IPR020568">
    <property type="entry name" value="Ribosomal_Su5_D2-typ_SF"/>
</dbReference>
<dbReference type="InterPro" id="IPR004424">
    <property type="entry name" value="IspE"/>
</dbReference>
<dbReference type="Pfam" id="PF08544">
    <property type="entry name" value="GHMP_kinases_C"/>
    <property type="match status" value="1"/>
</dbReference>
<dbReference type="PANTHER" id="PTHR43527:SF2">
    <property type="entry name" value="4-DIPHOSPHOCYTIDYL-2-C-METHYL-D-ERYTHRITOL KINASE, CHLOROPLASTIC"/>
    <property type="match status" value="1"/>
</dbReference>
<sequence>MTLTWPSPAKLNLFLYITGQRPDGYHELQTLFQFLDYGDEITISPRRDNEIRLLTPVAGVAHDDNLIVRAARLLQSHILQKRTLLQKNTLLQKHILSNRNENVQFGAECLGADIHIDKCLPMGGGLGGGSSNAATVLVALNHHWQANLSDDELAQLGVCLGADVPVFIKGHAAFAEGIGEKLQPASPEEKWFLVAHPGIEISTPTIFTDPELKRNSPIRTLSALLQAPFANDCELIARKRFRKVEQLLLWLLEYAPSRLTGTGACVFGEFESEASARKVLNQAPEWMQGFVARGVNISPLHTFRSGIPVLLNQ</sequence>
<evidence type="ECO:0000259" key="12">
    <source>
        <dbReference type="Pfam" id="PF08544"/>
    </source>
</evidence>
<feature type="binding site" evidence="10">
    <location>
        <begin position="121"/>
        <end position="131"/>
    </location>
    <ligand>
        <name>ATP</name>
        <dbReference type="ChEBI" id="CHEBI:30616"/>
    </ligand>
</feature>
<dbReference type="PIRSF" id="PIRSF010376">
    <property type="entry name" value="IspE"/>
    <property type="match status" value="1"/>
</dbReference>
<proteinExistence type="inferred from homology"/>
<evidence type="ECO:0000256" key="3">
    <source>
        <dbReference type="ARBA" id="ARBA00017473"/>
    </source>
</evidence>
<keyword evidence="4 10" id="KW-0808">Transferase</keyword>
<dbReference type="InterPro" id="IPR014721">
    <property type="entry name" value="Ribsml_uS5_D2-typ_fold_subgr"/>
</dbReference>
<comment type="subunit">
    <text evidence="10">Homodimer.</text>
</comment>
<evidence type="ECO:0000256" key="4">
    <source>
        <dbReference type="ARBA" id="ARBA00022679"/>
    </source>
</evidence>
<keyword evidence="7 10" id="KW-0067">ATP-binding</keyword>
<reference evidence="13 14" key="1">
    <citation type="submission" date="2023-02" db="EMBL/GenBank/DDBJ databases">
        <title>Entomopathogenic bacteria.</title>
        <authorList>
            <person name="Machado R.A."/>
        </authorList>
    </citation>
    <scope>NUCLEOTIDE SEQUENCE [LARGE SCALE GENOMIC DNA]</scope>
    <source>
        <strain evidence="13 14">XENO-2</strain>
    </source>
</reference>
<comment type="caution">
    <text evidence="13">The sequence shown here is derived from an EMBL/GenBank/DDBJ whole genome shotgun (WGS) entry which is preliminary data.</text>
</comment>
<feature type="domain" description="GHMP kinase C-terminal" evidence="12">
    <location>
        <begin position="221"/>
        <end position="287"/>
    </location>
</feature>
<dbReference type="HAMAP" id="MF_00061">
    <property type="entry name" value="IspE"/>
    <property type="match status" value="1"/>
</dbReference>
<comment type="similarity">
    <text evidence="1 10">Belongs to the GHMP kinase family. IspE subfamily.</text>
</comment>
<gene>
    <name evidence="10 13" type="primary">ispE</name>
    <name evidence="13" type="ORF">PSI14_04350</name>
</gene>
<protein>
    <recommendedName>
        <fullName evidence="3 10">4-diphosphocytidyl-2-C-methyl-D-erythritol kinase</fullName>
        <shortName evidence="10">CMK</shortName>
        <ecNumber evidence="2 10">2.7.1.148</ecNumber>
    </recommendedName>
    <alternativeName>
        <fullName evidence="9 10">4-(cytidine-5'-diphospho)-2-C-methyl-D-erythritol kinase</fullName>
    </alternativeName>
</protein>
<keyword evidence="5 10" id="KW-0547">Nucleotide-binding</keyword>
<dbReference type="Gene3D" id="3.30.230.10">
    <property type="match status" value="1"/>
</dbReference>
<evidence type="ECO:0000256" key="1">
    <source>
        <dbReference type="ARBA" id="ARBA00009684"/>
    </source>
</evidence>
<evidence type="ECO:0000256" key="10">
    <source>
        <dbReference type="HAMAP-Rule" id="MF_00061"/>
    </source>
</evidence>
<evidence type="ECO:0000256" key="8">
    <source>
        <dbReference type="ARBA" id="ARBA00023229"/>
    </source>
</evidence>
<evidence type="ECO:0000313" key="14">
    <source>
        <dbReference type="Proteomes" id="UP001220225"/>
    </source>
</evidence>
<dbReference type="Gene3D" id="3.30.70.890">
    <property type="entry name" value="GHMP kinase, C-terminal domain"/>
    <property type="match status" value="1"/>
</dbReference>
<evidence type="ECO:0000256" key="6">
    <source>
        <dbReference type="ARBA" id="ARBA00022777"/>
    </source>
</evidence>
<dbReference type="EMBL" id="JAQRFN010000004">
    <property type="protein sequence ID" value="MDC9596120.1"/>
    <property type="molecule type" value="Genomic_DNA"/>
</dbReference>
<dbReference type="PANTHER" id="PTHR43527">
    <property type="entry name" value="4-DIPHOSPHOCYTIDYL-2-C-METHYL-D-ERYTHRITOL KINASE, CHLOROPLASTIC"/>
    <property type="match status" value="1"/>
</dbReference>
<comment type="catalytic activity">
    <reaction evidence="10">
        <text>4-CDP-2-C-methyl-D-erythritol + ATP = 4-CDP-2-C-methyl-D-erythritol 2-phosphate + ADP + H(+)</text>
        <dbReference type="Rhea" id="RHEA:18437"/>
        <dbReference type="ChEBI" id="CHEBI:15378"/>
        <dbReference type="ChEBI" id="CHEBI:30616"/>
        <dbReference type="ChEBI" id="CHEBI:57823"/>
        <dbReference type="ChEBI" id="CHEBI:57919"/>
        <dbReference type="ChEBI" id="CHEBI:456216"/>
        <dbReference type="EC" id="2.7.1.148"/>
    </reaction>
</comment>
<dbReference type="EC" id="2.7.1.148" evidence="2 10"/>
<dbReference type="InterPro" id="IPR006204">
    <property type="entry name" value="GHMP_kinase_N_dom"/>
</dbReference>
<dbReference type="GO" id="GO:0050515">
    <property type="term" value="F:4-(cytidine 5'-diphospho)-2-C-methyl-D-erythritol kinase activity"/>
    <property type="evidence" value="ECO:0007669"/>
    <property type="project" value="UniProtKB-EC"/>
</dbReference>
<comment type="pathway">
    <text evidence="10">Isoprenoid biosynthesis; isopentenyl diphosphate biosynthesis via DXP pathway; isopentenyl diphosphate from 1-deoxy-D-xylulose 5-phosphate: step 3/6.</text>
</comment>
<accession>A0ABT5LSW3</accession>
<dbReference type="Pfam" id="PF00288">
    <property type="entry name" value="GHMP_kinases_N"/>
    <property type="match status" value="1"/>
</dbReference>
<evidence type="ECO:0000313" key="13">
    <source>
        <dbReference type="EMBL" id="MDC9596120.1"/>
    </source>
</evidence>
<keyword evidence="6 10" id="KW-0418">Kinase</keyword>
<keyword evidence="8 10" id="KW-0414">Isoprene biosynthesis</keyword>
<dbReference type="InterPro" id="IPR036554">
    <property type="entry name" value="GHMP_kinase_C_sf"/>
</dbReference>
<evidence type="ECO:0000259" key="11">
    <source>
        <dbReference type="Pfam" id="PF00288"/>
    </source>
</evidence>
<evidence type="ECO:0000256" key="2">
    <source>
        <dbReference type="ARBA" id="ARBA00012052"/>
    </source>
</evidence>
<dbReference type="SUPFAM" id="SSF54211">
    <property type="entry name" value="Ribosomal protein S5 domain 2-like"/>
    <property type="match status" value="1"/>
</dbReference>
<feature type="active site" evidence="10">
    <location>
        <position position="163"/>
    </location>
</feature>
<comment type="function">
    <text evidence="10">Catalyzes the phosphorylation of the position 2 hydroxy group of 4-diphosphocytidyl-2C-methyl-D-erythritol.</text>
</comment>
<dbReference type="InterPro" id="IPR013750">
    <property type="entry name" value="GHMP_kinase_C_dom"/>
</dbReference>
<evidence type="ECO:0000256" key="7">
    <source>
        <dbReference type="ARBA" id="ARBA00022840"/>
    </source>
</evidence>
<dbReference type="SUPFAM" id="SSF55060">
    <property type="entry name" value="GHMP Kinase, C-terminal domain"/>
    <property type="match status" value="1"/>
</dbReference>
<dbReference type="NCBIfam" id="TIGR00154">
    <property type="entry name" value="ispE"/>
    <property type="match status" value="1"/>
</dbReference>
<evidence type="ECO:0000256" key="9">
    <source>
        <dbReference type="ARBA" id="ARBA00032554"/>
    </source>
</evidence>